<dbReference type="STRING" id="323098.Nwi_1602"/>
<proteinExistence type="predicted"/>
<keyword evidence="2" id="KW-1185">Reference proteome</keyword>
<accession>Q3SS78</accession>
<dbReference type="EMBL" id="CP000115">
    <property type="protein sequence ID" value="ABA04863.1"/>
    <property type="molecule type" value="Genomic_DNA"/>
</dbReference>
<gene>
    <name evidence="1" type="ordered locus">Nwi_1602</name>
</gene>
<dbReference type="KEGG" id="nwi:Nwi_1602"/>
<name>Q3SS78_NITWN</name>
<evidence type="ECO:0000313" key="1">
    <source>
        <dbReference type="EMBL" id="ABA04863.1"/>
    </source>
</evidence>
<organism evidence="1 2">
    <name type="scientific">Nitrobacter winogradskyi (strain ATCC 25391 / DSM 10237 / CIP 104748 / NCIMB 11846 / Nb-255)</name>
    <dbReference type="NCBI Taxonomy" id="323098"/>
    <lineage>
        <taxon>Bacteria</taxon>
        <taxon>Pseudomonadati</taxon>
        <taxon>Pseudomonadota</taxon>
        <taxon>Alphaproteobacteria</taxon>
        <taxon>Hyphomicrobiales</taxon>
        <taxon>Nitrobacteraceae</taxon>
        <taxon>Nitrobacter</taxon>
    </lineage>
</organism>
<dbReference type="AlphaFoldDB" id="Q3SS78"/>
<dbReference type="Proteomes" id="UP000002531">
    <property type="component" value="Chromosome"/>
</dbReference>
<protein>
    <submittedName>
        <fullName evidence="1">Uncharacterized protein</fullName>
    </submittedName>
</protein>
<evidence type="ECO:0000313" key="2">
    <source>
        <dbReference type="Proteomes" id="UP000002531"/>
    </source>
</evidence>
<sequence length="120" mass="12375">MPANAAVGANVAVPSDAAAIAANAILRNIELSPHDGDAEASAVNISSGWSDVAPGEQVQCVGGYGMDSNRSVMQITELVIARRIAEGGTVRCPMRLPSLTGADISAQFLRPLNQGRHHGD</sequence>
<dbReference type="HOGENOM" id="CLU_2047227_0_0_5"/>
<reference evidence="1 2" key="1">
    <citation type="journal article" date="2006" name="Appl. Environ. Microbiol.">
        <title>Genome sequence of the chemolithoautotrophic nitrite-oxidizing bacterium Nitrobacter winogradskyi Nb-255.</title>
        <authorList>
            <person name="Starkenburg S.R."/>
            <person name="Chain P.S."/>
            <person name="Sayavedra-Soto L.A."/>
            <person name="Hauser L."/>
            <person name="Land M.L."/>
            <person name="Larimer F.W."/>
            <person name="Malfatti S.A."/>
            <person name="Klotz M.G."/>
            <person name="Bottomley P.J."/>
            <person name="Arp D.J."/>
            <person name="Hickey W.J."/>
        </authorList>
    </citation>
    <scope>NUCLEOTIDE SEQUENCE [LARGE SCALE GENOMIC DNA]</scope>
    <source>
        <strain evidence="2">ATCC 25391 / DSM 10237 / CIP 104748 / NCIMB 11846 / Nb-255</strain>
    </source>
</reference>